<evidence type="ECO:0000256" key="6">
    <source>
        <dbReference type="PROSITE-ProRule" id="PRU01363"/>
    </source>
</evidence>
<dbReference type="CDD" id="cd00833">
    <property type="entry name" value="PKS"/>
    <property type="match status" value="1"/>
</dbReference>
<dbReference type="EMBL" id="JAVFKY010000001">
    <property type="protein sequence ID" value="KAK5584624.1"/>
    <property type="molecule type" value="Genomic_DNA"/>
</dbReference>
<sequence length="2767" mass="311741">MKLENKEIAIVGLGFRIPQGKDSVNNGSASHLWNNLKDGFNGIVETSERWSDNINLLGEINNKFGGLLPLKEWSDFDPVHFAINPSEVPLMDPQTRVLLKCTWEALEDAFIDPIDIRGSNTSCFIGCSTLDYSTTTRNFNETSENYFASNVLHTISNRVSFSYDIRGPSMTIDTACSSSLNSIAMGYQSIQNGTSNLSIVGGASLLLDPYISKSLSFLNMLSKNGKCKPFDSEADGYIRGESCGVVILKPLSDAIRDGNNIYCIVKSFSSNVDGGGLHDKSNFYSPSKQSQSDNIKLALKYANMKASDISFVECHGTGTPTGDPIEVEGVSMALDSSSLSTPLLIGSFKSNIGHSEAASGVASLIKCCLMFKNKHYAPNVNFDKPNPKINFKDWNIKVVTEAIPFTNDNNKPVSMVINNFGVTGSNCCSILSQYIDQSNDNVDNIDHTTESQQTRYLIPFSANSVKSLESYEKLIINDKNLSTNSFKEFVKNQVYSKSKKLYQRSVLASSNWTELKNKSKYYKTNNDKSSNISIKRNKPLVAIVFGGQGSQWNKMAQHLYEHEPVFRTSMDRFNNELSKYYGYSVLDKLRSIKDDDIISIHQPIIAQPSILMLQISLFELYKHWGINASFIIGHSLGEIATSYCSGMVDFENVCKLIYHRSLSQNNTNGCGKMLSVNISHSEFIELYSNEYPSIEVACYNSPTSIVIAGNETLLKDISVDLKEKNIFCAFLGSLSSFHTSSQHQTKNEIIPLEILSKQSIIPTFSTVTTKLFDHETTPFNSSYVYENIIQPVRFSQTISNLYEHIENNKLGNEVIFIEVSPHPSLSFYLKQMIPKSSTYFNSVSVLTSTNKKNSNDLEEIHSTISQIYCLGYDVNFKCQFNQIEDIKSIINNTISLPNYQFDEQYYWKVDSHFDQYRSNGPNIFENLGNSMSIYSANTKSHQSIIDVNRDPFKYLKDHIVKGKYYFPGIGYADNLMKLYPNQDIVINNLDFSAPFVLKEGVKHILQTNVYQLGNSDYRVTFNVKDNKTNQWVQTCTGNFQLIPLKDNDNASTSKQDISQLLSTCNLTTLFKEEFYKYIKLRSGITHLGTFRGIEELHFGTDCIVTKILINYENLDINGKTVNQTYDKSFFNTALLDNCIQTIVGFITASSQFVFERLEGLKVYSNNIPIDKLKYNNIYCIGKFISLESDSYKSSVLVLLEDGTQLLEIDCISFHSTIPLIDELLINNPTNELFTTYLQSKDSLINIESSNDDNVGEASSVSVLETIKQIINPIISEKTVFRVLQPFSDSELSQQIIETLNQISNENQLQEIDIEFTIIDDSNVEYPTLQDSSLIIKNDLNQLKPSYYDIILSSTNNNETIKQLFNNLSNNGLLLIIGEDCNEYNINSLIDIGFNENKIQKSNKVIQAQKHSILSNELTLTPTNSNDNIIIYCEKDSKSTIEFMKLISNNHSGNQIIISNINEFKQELSSITNDSIIYSIKSIEKLELTNFKQITMDYIEINQQLLKNNLQCKHVLVSTDSQTKNFLSSSVIGAARYFDEFPNLNLYSIDFDNQLSLSSLLNMVINQLIENSSNHTQREYFVKNNSIYYERLKNEKNIKSNFKSNSFEDKDFMTLLDSTNLEYKLASKPKKLKSNEIEVKVLATGINYKDYLIYRGLITIEENVSISKNPLGLEFSGIVTRVSDENKNCEFKVGDKVFGISYDATASHVIVDVLYVSHKPDNISHVEAASLPIIFSTCLHSIFNIGNFNIDDGETILIHSATGGVGLAALEILKWKGHKSPVFVTVSSKEKEQYLIDNYGSLITGIYSSRNKDYVNEIKTKLNQIYGTSGKENGVDLVLNTLPNEFTNSNFLCLKERGKIIDLSITHLNSNEYLNFKKFKYNKSYHNIELMHISKKVISRILKSVSKALAENKLKPIPITTYKIEDVKEAIEYINQRKHIGKIVLDHSSTHNSIGSDGLLNKLIESNKNEKNHTILKYGYNVDIKNTIGKNIIITGQSGIILEILKWLIKFSPSEPTESFENIIILSKSSLKWELELLINTTLSRKNNNTKFHFKSLDIGDSVEVRKSINQILSENPSIDNIDSIFHYAFTQVTKEVEEIDIESLDISHNAKTMGAINLHEISIEKSWKLKQFVMASSIASLFGSFNQCSYVSANLVLDSLSRYRKSIGLPSTCTNWGSIKSAGFVSRNELVSRMLDDQGFISIPTNIILGSLDLQLQNSNKYSNLIVAKFNHDAVKKFSSETSTFQRLDFILNSIKEKDSGNTSSENNVSESTQTKILNKISELLSIEESKINTDIRLNDYGADSLTSVQLKNFIDKDIKSNSITLQQLQNNKIGTNIQIILEQIKKKDSSDMGSKHKNNGNKKDSPPSLEFWKNEIKLDDSIQAIKENPIDFKNNSKVLLTGATGFLGVHLLSNLIKSSNCSVVYCLVRNKKSDSDPMNAIINNLKHHKLHHLHTEFELSKVKVIVGNLALPLLGLSKLEFDFISNQINLIINSGADINLSSVYAESKVVNVDSLIELIKLSTTGDYQKPIVGFSSVSVFFDMPNCKEFDEDTIIPPLENINNLPGGYMKSKVVGENILREAAKRGIPSMLIRPPIIFAHENTGVGHDSDFLQLIIQSCYAIKKYPRIEKNILSSSVGWVGLNTTKMIGNEKCWEKSLSNQLNVFSLNSDVSSMNSSFSFLEKEYACEMVEYEDWKKTVNESKVLSCIKLKTFHSLDGLYNYYNLGDGYGVSKKTKELLQSMNSFEGGMVNEKIIKNHINYIFKNK</sequence>
<dbReference type="InterPro" id="IPR016036">
    <property type="entry name" value="Malonyl_transacylase_ACP-bd"/>
</dbReference>
<dbReference type="Pfam" id="PF00698">
    <property type="entry name" value="Acyl_transf_1"/>
    <property type="match status" value="1"/>
</dbReference>
<dbReference type="InterPro" id="IPR016039">
    <property type="entry name" value="Thiolase-like"/>
</dbReference>
<dbReference type="InterPro" id="IPR057326">
    <property type="entry name" value="KR_dom"/>
</dbReference>
<evidence type="ECO:0000256" key="7">
    <source>
        <dbReference type="SAM" id="MobiDB-lite"/>
    </source>
</evidence>
<evidence type="ECO:0000259" key="10">
    <source>
        <dbReference type="PROSITE" id="PS52019"/>
    </source>
</evidence>
<dbReference type="InterPro" id="IPR001227">
    <property type="entry name" value="Ac_transferase_dom_sf"/>
</dbReference>
<dbReference type="InterPro" id="IPR016035">
    <property type="entry name" value="Acyl_Trfase/lysoPLipase"/>
</dbReference>
<dbReference type="InterPro" id="IPR013120">
    <property type="entry name" value="FAR_NAD-bd"/>
</dbReference>
<dbReference type="Pfam" id="PF00109">
    <property type="entry name" value="ketoacyl-synt"/>
    <property type="match status" value="1"/>
</dbReference>
<feature type="active site" description="Proton donor; for dehydratase activity" evidence="6">
    <location>
        <position position="1136"/>
    </location>
</feature>
<comment type="caution">
    <text evidence="11">The sequence shown here is derived from an EMBL/GenBank/DDBJ whole genome shotgun (WGS) entry which is preliminary data.</text>
</comment>
<proteinExistence type="predicted"/>
<dbReference type="GO" id="GO:0004315">
    <property type="term" value="F:3-oxoacyl-[acyl-carrier-protein] synthase activity"/>
    <property type="evidence" value="ECO:0007669"/>
    <property type="project" value="InterPro"/>
</dbReference>
<dbReference type="InterPro" id="IPR009081">
    <property type="entry name" value="PP-bd_ACP"/>
</dbReference>
<dbReference type="Pfam" id="PF08240">
    <property type="entry name" value="ADH_N"/>
    <property type="match status" value="1"/>
</dbReference>
<dbReference type="PROSITE" id="PS52019">
    <property type="entry name" value="PKS_MFAS_DH"/>
    <property type="match status" value="1"/>
</dbReference>
<feature type="region of interest" description="Disordered" evidence="7">
    <location>
        <begin position="2349"/>
        <end position="2369"/>
    </location>
</feature>
<dbReference type="SMART" id="SM00827">
    <property type="entry name" value="PKS_AT"/>
    <property type="match status" value="1"/>
</dbReference>
<dbReference type="PROSITE" id="PS50075">
    <property type="entry name" value="CARRIER"/>
    <property type="match status" value="1"/>
</dbReference>
<dbReference type="InterPro" id="IPR011032">
    <property type="entry name" value="GroES-like_sf"/>
</dbReference>
<comment type="cofactor">
    <cofactor evidence="1">
        <name>pantetheine 4'-phosphate</name>
        <dbReference type="ChEBI" id="CHEBI:47942"/>
    </cofactor>
</comment>
<dbReference type="InterPro" id="IPR050444">
    <property type="entry name" value="Polyketide_Synthase"/>
</dbReference>
<evidence type="ECO:0000256" key="2">
    <source>
        <dbReference type="ARBA" id="ARBA00022450"/>
    </source>
</evidence>
<dbReference type="InterPro" id="IPR013154">
    <property type="entry name" value="ADH-like_N"/>
</dbReference>
<dbReference type="Pfam" id="PF23297">
    <property type="entry name" value="ACP_SdgA_C"/>
    <property type="match status" value="1"/>
</dbReference>
<dbReference type="PROSITE" id="PS00606">
    <property type="entry name" value="KS3_1"/>
    <property type="match status" value="1"/>
</dbReference>
<dbReference type="InterPro" id="IPR042104">
    <property type="entry name" value="PKS_dehydratase_sf"/>
</dbReference>
<evidence type="ECO:0000256" key="1">
    <source>
        <dbReference type="ARBA" id="ARBA00001957"/>
    </source>
</evidence>
<dbReference type="CDD" id="cd05195">
    <property type="entry name" value="enoyl_red"/>
    <property type="match status" value="1"/>
</dbReference>
<dbReference type="InterPro" id="IPR018201">
    <property type="entry name" value="Ketoacyl_synth_AS"/>
</dbReference>
<keyword evidence="2" id="KW-0596">Phosphopantetheine</keyword>
<evidence type="ECO:0000256" key="5">
    <source>
        <dbReference type="ARBA" id="ARBA00037046"/>
    </source>
</evidence>
<dbReference type="GO" id="GO:0006633">
    <property type="term" value="P:fatty acid biosynthetic process"/>
    <property type="evidence" value="ECO:0007669"/>
    <property type="project" value="InterPro"/>
</dbReference>
<dbReference type="SMART" id="SM00825">
    <property type="entry name" value="PKS_KS"/>
    <property type="match status" value="1"/>
</dbReference>
<dbReference type="InterPro" id="IPR013968">
    <property type="entry name" value="PKS_KR"/>
</dbReference>
<comment type="function">
    <text evidence="5">Probable polyketide synthase.</text>
</comment>
<dbReference type="SUPFAM" id="SSF50129">
    <property type="entry name" value="GroES-like"/>
    <property type="match status" value="1"/>
</dbReference>
<dbReference type="InterPro" id="IPR020841">
    <property type="entry name" value="PKS_Beta-ketoAc_synthase_dom"/>
</dbReference>
<dbReference type="SUPFAM" id="SSF53901">
    <property type="entry name" value="Thiolase-like"/>
    <property type="match status" value="1"/>
</dbReference>
<dbReference type="PANTHER" id="PTHR45681">
    <property type="entry name" value="POLYKETIDE SYNTHASE 44-RELATED"/>
    <property type="match status" value="1"/>
</dbReference>
<dbReference type="SUPFAM" id="SSF51735">
    <property type="entry name" value="NAD(P)-binding Rossmann-fold domains"/>
    <property type="match status" value="3"/>
</dbReference>
<dbReference type="InterPro" id="IPR014043">
    <property type="entry name" value="Acyl_transferase_dom"/>
</dbReference>
<feature type="domain" description="Carrier" evidence="8">
    <location>
        <begin position="2268"/>
        <end position="2345"/>
    </location>
</feature>
<dbReference type="Gene3D" id="3.10.129.110">
    <property type="entry name" value="Polyketide synthase dehydratase"/>
    <property type="match status" value="1"/>
</dbReference>
<protein>
    <submittedName>
        <fullName evidence="11">Uncharacterized protein</fullName>
    </submittedName>
</protein>
<dbReference type="InterPro" id="IPR032821">
    <property type="entry name" value="PKS_assoc"/>
</dbReference>
<reference evidence="11 12" key="1">
    <citation type="submission" date="2023-11" db="EMBL/GenBank/DDBJ databases">
        <title>Dfirmibasis_genome.</title>
        <authorList>
            <person name="Edelbroek B."/>
            <person name="Kjellin J."/>
            <person name="Jerlstrom-Hultqvist J."/>
            <person name="Soderbom F."/>
        </authorList>
    </citation>
    <scope>NUCLEOTIDE SEQUENCE [LARGE SCALE GENOMIC DNA]</scope>
    <source>
        <strain evidence="11 12">TNS-C-14</strain>
    </source>
</reference>
<evidence type="ECO:0000259" key="8">
    <source>
        <dbReference type="PROSITE" id="PS50075"/>
    </source>
</evidence>
<dbReference type="InterPro" id="IPR049900">
    <property type="entry name" value="PKS_mFAS_DH"/>
</dbReference>
<keyword evidence="3" id="KW-0597">Phosphoprotein</keyword>
<dbReference type="Gene3D" id="3.40.47.10">
    <property type="match status" value="1"/>
</dbReference>
<keyword evidence="4" id="KW-0808">Transferase</keyword>
<dbReference type="SUPFAM" id="SSF55048">
    <property type="entry name" value="Probable ACP-binding domain of malonyl-CoA ACP transacylase"/>
    <property type="match status" value="1"/>
</dbReference>
<keyword evidence="12" id="KW-1185">Reference proteome</keyword>
<evidence type="ECO:0000256" key="3">
    <source>
        <dbReference type="ARBA" id="ARBA00022553"/>
    </source>
</evidence>
<dbReference type="Proteomes" id="UP001344447">
    <property type="component" value="Unassembled WGS sequence"/>
</dbReference>
<feature type="domain" description="PKS/mFAS DH" evidence="10">
    <location>
        <begin position="924"/>
        <end position="1222"/>
    </location>
</feature>
<dbReference type="CDD" id="cd05235">
    <property type="entry name" value="SDR_e1"/>
    <property type="match status" value="1"/>
</dbReference>
<dbReference type="PANTHER" id="PTHR45681:SF7">
    <property type="entry name" value="POLYKETIDE SYNTHASE 13-RELATED"/>
    <property type="match status" value="1"/>
</dbReference>
<dbReference type="Pfam" id="PF08659">
    <property type="entry name" value="KR"/>
    <property type="match status" value="1"/>
</dbReference>
<feature type="active site" description="Proton acceptor; for dehydratase activity" evidence="6">
    <location>
        <position position="958"/>
    </location>
</feature>
<dbReference type="PROSITE" id="PS52004">
    <property type="entry name" value="KS3_2"/>
    <property type="match status" value="1"/>
</dbReference>
<dbReference type="InterPro" id="IPR014030">
    <property type="entry name" value="Ketoacyl_synth_N"/>
</dbReference>
<feature type="domain" description="Ketosynthase family 3 (KS3)" evidence="9">
    <location>
        <begin position="5"/>
        <end position="433"/>
    </location>
</feature>
<dbReference type="Pfam" id="PF07993">
    <property type="entry name" value="NAD_binding_4"/>
    <property type="match status" value="1"/>
</dbReference>
<dbReference type="Pfam" id="PF16197">
    <property type="entry name" value="KAsynt_C_assoc"/>
    <property type="match status" value="1"/>
</dbReference>
<dbReference type="GO" id="GO:0016491">
    <property type="term" value="F:oxidoreductase activity"/>
    <property type="evidence" value="ECO:0007669"/>
    <property type="project" value="InterPro"/>
</dbReference>
<dbReference type="Gene3D" id="1.10.1200.10">
    <property type="entry name" value="ACP-like"/>
    <property type="match status" value="1"/>
</dbReference>
<organism evidence="11 12">
    <name type="scientific">Dictyostelium firmibasis</name>
    <dbReference type="NCBI Taxonomy" id="79012"/>
    <lineage>
        <taxon>Eukaryota</taxon>
        <taxon>Amoebozoa</taxon>
        <taxon>Evosea</taxon>
        <taxon>Eumycetozoa</taxon>
        <taxon>Dictyostelia</taxon>
        <taxon>Dictyosteliales</taxon>
        <taxon>Dictyosteliaceae</taxon>
        <taxon>Dictyostelium</taxon>
    </lineage>
</organism>
<dbReference type="SMART" id="SM00829">
    <property type="entry name" value="PKS_ER"/>
    <property type="match status" value="1"/>
</dbReference>
<dbReference type="InterPro" id="IPR020843">
    <property type="entry name" value="ER"/>
</dbReference>
<dbReference type="Pfam" id="PF13602">
    <property type="entry name" value="ADH_zinc_N_2"/>
    <property type="match status" value="1"/>
</dbReference>
<dbReference type="Gene3D" id="3.40.366.10">
    <property type="entry name" value="Malonyl-Coenzyme A Acyl Carrier Protein, domain 2"/>
    <property type="match status" value="1"/>
</dbReference>
<dbReference type="SUPFAM" id="SSF52151">
    <property type="entry name" value="FabD/lysophospholipase-like"/>
    <property type="match status" value="1"/>
</dbReference>
<dbReference type="Gene3D" id="3.40.50.720">
    <property type="entry name" value="NAD(P)-binding Rossmann-like Domain"/>
    <property type="match status" value="3"/>
</dbReference>
<dbReference type="Pfam" id="PF02801">
    <property type="entry name" value="Ketoacyl-synt_C"/>
    <property type="match status" value="1"/>
</dbReference>
<name>A0AAN7U2E5_9MYCE</name>
<dbReference type="SUPFAM" id="SSF47336">
    <property type="entry name" value="ACP-like"/>
    <property type="match status" value="1"/>
</dbReference>
<dbReference type="SMART" id="SM00822">
    <property type="entry name" value="PKS_KR"/>
    <property type="match status" value="1"/>
</dbReference>
<evidence type="ECO:0000259" key="9">
    <source>
        <dbReference type="PROSITE" id="PS52004"/>
    </source>
</evidence>
<feature type="region of interest" description="N-terminal hotdog fold" evidence="6">
    <location>
        <begin position="924"/>
        <end position="1046"/>
    </location>
</feature>
<gene>
    <name evidence="11" type="ORF">RB653_006238</name>
</gene>
<dbReference type="InterPro" id="IPR010080">
    <property type="entry name" value="Thioester_reductase-like_dom"/>
</dbReference>
<feature type="region of interest" description="C-terminal hotdog fold" evidence="6">
    <location>
        <begin position="1065"/>
        <end position="1222"/>
    </location>
</feature>
<evidence type="ECO:0000256" key="4">
    <source>
        <dbReference type="ARBA" id="ARBA00022679"/>
    </source>
</evidence>
<evidence type="ECO:0000313" key="11">
    <source>
        <dbReference type="EMBL" id="KAK5584624.1"/>
    </source>
</evidence>
<dbReference type="InterPro" id="IPR014031">
    <property type="entry name" value="Ketoacyl_synth_C"/>
</dbReference>
<dbReference type="CDD" id="cd08954">
    <property type="entry name" value="KR_1_FAS_SDR_x"/>
    <property type="match status" value="1"/>
</dbReference>
<accession>A0AAN7U2E5</accession>
<dbReference type="InterPro" id="IPR036291">
    <property type="entry name" value="NAD(P)-bd_dom_sf"/>
</dbReference>
<evidence type="ECO:0000313" key="12">
    <source>
        <dbReference type="Proteomes" id="UP001344447"/>
    </source>
</evidence>
<dbReference type="InterPro" id="IPR036736">
    <property type="entry name" value="ACP-like_sf"/>
</dbReference>
<dbReference type="Gene3D" id="3.90.180.10">
    <property type="entry name" value="Medium-chain alcohol dehydrogenases, catalytic domain"/>
    <property type="match status" value="1"/>
</dbReference>